<dbReference type="SUPFAM" id="SSF55550">
    <property type="entry name" value="SH2 domain"/>
    <property type="match status" value="1"/>
</dbReference>
<evidence type="ECO:0000313" key="9">
    <source>
        <dbReference type="Proteomes" id="UP001154078"/>
    </source>
</evidence>
<dbReference type="SUPFAM" id="SSF158235">
    <property type="entry name" value="SOCS box-like"/>
    <property type="match status" value="1"/>
</dbReference>
<proteinExistence type="predicted"/>
<dbReference type="SMART" id="SM00252">
    <property type="entry name" value="SH2"/>
    <property type="match status" value="1"/>
</dbReference>
<dbReference type="CDD" id="cd09923">
    <property type="entry name" value="SH2_SOCS_family"/>
    <property type="match status" value="1"/>
</dbReference>
<dbReference type="Pfam" id="PF07525">
    <property type="entry name" value="SOCS_box"/>
    <property type="match status" value="1"/>
</dbReference>
<dbReference type="InterPro" id="IPR001496">
    <property type="entry name" value="SOCS_box"/>
</dbReference>
<accession>A0A9P0BI64</accession>
<dbReference type="Proteomes" id="UP001154078">
    <property type="component" value="Chromosome 9"/>
</dbReference>
<dbReference type="OrthoDB" id="10063348at2759"/>
<dbReference type="InterPro" id="IPR036036">
    <property type="entry name" value="SOCS_box-like_dom_sf"/>
</dbReference>
<dbReference type="EMBL" id="OV121140">
    <property type="protein sequence ID" value="CAH0563367.1"/>
    <property type="molecule type" value="Genomic_DNA"/>
</dbReference>
<dbReference type="InterPro" id="IPR036860">
    <property type="entry name" value="SH2_dom_sf"/>
</dbReference>
<dbReference type="AlphaFoldDB" id="A0A9P0BI64"/>
<dbReference type="SMART" id="SM00969">
    <property type="entry name" value="SOCS_box"/>
    <property type="match status" value="1"/>
</dbReference>
<reference evidence="8" key="1">
    <citation type="submission" date="2021-12" db="EMBL/GenBank/DDBJ databases">
        <authorList>
            <person name="King R."/>
        </authorList>
    </citation>
    <scope>NUCLEOTIDE SEQUENCE</scope>
</reference>
<dbReference type="PROSITE" id="PS50225">
    <property type="entry name" value="SOCS"/>
    <property type="match status" value="1"/>
</dbReference>
<evidence type="ECO:0000313" key="8">
    <source>
        <dbReference type="EMBL" id="CAH0563367.1"/>
    </source>
</evidence>
<evidence type="ECO:0000256" key="1">
    <source>
        <dbReference type="ARBA" id="ARBA00022604"/>
    </source>
</evidence>
<protein>
    <recommendedName>
        <fullName evidence="10">Cytokine-inducible SH2-containing protein</fullName>
    </recommendedName>
</protein>
<name>A0A9P0BI64_BRAAE</name>
<keyword evidence="4 5" id="KW-0727">SH2 domain</keyword>
<keyword evidence="9" id="KW-1185">Reference proteome</keyword>
<keyword evidence="3" id="KW-0833">Ubl conjugation pathway</keyword>
<gene>
    <name evidence="8" type="ORF">MELIAE_LOCUS12211</name>
</gene>
<evidence type="ECO:0000256" key="4">
    <source>
        <dbReference type="ARBA" id="ARBA00022999"/>
    </source>
</evidence>
<evidence type="ECO:0008006" key="10">
    <source>
        <dbReference type="Google" id="ProtNLM"/>
    </source>
</evidence>
<evidence type="ECO:0000259" key="7">
    <source>
        <dbReference type="PROSITE" id="PS50225"/>
    </source>
</evidence>
<dbReference type="PANTHER" id="PTHR10155:SF16">
    <property type="entry name" value="SUPPRESSOR OF CYTOKINE SIGNALING 2"/>
    <property type="match status" value="1"/>
</dbReference>
<dbReference type="PROSITE" id="PS50001">
    <property type="entry name" value="SH2"/>
    <property type="match status" value="1"/>
</dbReference>
<feature type="domain" description="SOCS box" evidence="7">
    <location>
        <begin position="255"/>
        <end position="315"/>
    </location>
</feature>
<keyword evidence="1" id="KW-0341">Growth regulation</keyword>
<dbReference type="Pfam" id="PF00017">
    <property type="entry name" value="SH2"/>
    <property type="match status" value="1"/>
</dbReference>
<evidence type="ECO:0000256" key="2">
    <source>
        <dbReference type="ARBA" id="ARBA00022700"/>
    </source>
</evidence>
<feature type="domain" description="SH2" evidence="6">
    <location>
        <begin position="149"/>
        <end position="260"/>
    </location>
</feature>
<dbReference type="GO" id="GO:0046935">
    <property type="term" value="F:1-phosphatidylinositol-3-kinase regulator activity"/>
    <property type="evidence" value="ECO:0007669"/>
    <property type="project" value="TreeGrafter"/>
</dbReference>
<dbReference type="PANTHER" id="PTHR10155">
    <property type="entry name" value="PHOSPHATIDYLINOSITOL 3-KINASE REGULATORY SUBUNIT"/>
    <property type="match status" value="1"/>
</dbReference>
<dbReference type="GO" id="GO:0046854">
    <property type="term" value="P:phosphatidylinositol phosphate biosynthetic process"/>
    <property type="evidence" value="ECO:0007669"/>
    <property type="project" value="TreeGrafter"/>
</dbReference>
<keyword evidence="2" id="KW-0734">Signal transduction inhibitor</keyword>
<dbReference type="GO" id="GO:0035556">
    <property type="term" value="P:intracellular signal transduction"/>
    <property type="evidence" value="ECO:0007669"/>
    <property type="project" value="InterPro"/>
</dbReference>
<dbReference type="GO" id="GO:0005942">
    <property type="term" value="C:phosphatidylinositol 3-kinase complex"/>
    <property type="evidence" value="ECO:0007669"/>
    <property type="project" value="TreeGrafter"/>
</dbReference>
<dbReference type="GO" id="GO:0009968">
    <property type="term" value="P:negative regulation of signal transduction"/>
    <property type="evidence" value="ECO:0007669"/>
    <property type="project" value="UniProtKB-KW"/>
</dbReference>
<sequence length="316" mass="35095">MLGCSTVCPNCQHEFPCCPAQQEPQCCANRTNPMFAQLGALAQHPAFAQLQAQLQAQQISNMMRTPLPSLLAAQQRSNLSFNMNLNLPLSLPGSGCASPQVSPSAPLSFIIPSIAGAPLQLTKPPVIVKPEIELQRLSIIVEELRLSGFYYEGISFEQANALLKDSEVGTFLVRNSSDPRFLFSLSVQTDKGPTSVRLYYINGYFRLDAQQHLQAVMPMFPSVVELVQHYVAQSKVSNNAQVWVDPEGKWYSSIILEKPLIHKAEPCSLKHLARVAVHKALKKSIKPKLTILPEPHNQLDLPSSLKKYLSEYPYFL</sequence>
<dbReference type="InterPro" id="IPR000980">
    <property type="entry name" value="SH2"/>
</dbReference>
<organism evidence="8 9">
    <name type="scientific">Brassicogethes aeneus</name>
    <name type="common">Rape pollen beetle</name>
    <name type="synonym">Meligethes aeneus</name>
    <dbReference type="NCBI Taxonomy" id="1431903"/>
    <lineage>
        <taxon>Eukaryota</taxon>
        <taxon>Metazoa</taxon>
        <taxon>Ecdysozoa</taxon>
        <taxon>Arthropoda</taxon>
        <taxon>Hexapoda</taxon>
        <taxon>Insecta</taxon>
        <taxon>Pterygota</taxon>
        <taxon>Neoptera</taxon>
        <taxon>Endopterygota</taxon>
        <taxon>Coleoptera</taxon>
        <taxon>Polyphaga</taxon>
        <taxon>Cucujiformia</taxon>
        <taxon>Nitidulidae</taxon>
        <taxon>Meligethinae</taxon>
        <taxon>Brassicogethes</taxon>
    </lineage>
</organism>
<dbReference type="Gene3D" id="3.30.505.10">
    <property type="entry name" value="SH2 domain"/>
    <property type="match status" value="1"/>
</dbReference>
<evidence type="ECO:0000259" key="6">
    <source>
        <dbReference type="PROSITE" id="PS50001"/>
    </source>
</evidence>
<evidence type="ECO:0000256" key="3">
    <source>
        <dbReference type="ARBA" id="ARBA00022786"/>
    </source>
</evidence>
<evidence type="ECO:0000256" key="5">
    <source>
        <dbReference type="PROSITE-ProRule" id="PRU00191"/>
    </source>
</evidence>